<proteinExistence type="predicted"/>
<accession>E6JZC0</accession>
<dbReference type="Proteomes" id="UP000004946">
    <property type="component" value="Chromosome"/>
</dbReference>
<dbReference type="PATRIC" id="fig|864564.6.peg.1577"/>
<gene>
    <name evidence="1" type="ORF">HMPREF0620_0140</name>
</gene>
<protein>
    <submittedName>
        <fullName evidence="1">Uncharacterized protein</fullName>
    </submittedName>
</protein>
<dbReference type="HOGENOM" id="CLU_1169775_0_0_11"/>
<name>E6JZC0_PARDN</name>
<keyword evidence="2" id="KW-1185">Reference proteome</keyword>
<organism evidence="1 2">
    <name type="scientific">Parascardovia denticolens DSM 10105 = JCM 12538</name>
    <dbReference type="NCBI Taxonomy" id="864564"/>
    <lineage>
        <taxon>Bacteria</taxon>
        <taxon>Bacillati</taxon>
        <taxon>Actinomycetota</taxon>
        <taxon>Actinomycetes</taxon>
        <taxon>Bifidobacteriales</taxon>
        <taxon>Bifidobacteriaceae</taxon>
        <taxon>Parascardovia</taxon>
    </lineage>
</organism>
<evidence type="ECO:0000313" key="2">
    <source>
        <dbReference type="Proteomes" id="UP000004946"/>
    </source>
</evidence>
<dbReference type="AlphaFoldDB" id="E6JZC0"/>
<dbReference type="KEGG" id="pdo:PSDT_1436"/>
<dbReference type="EMBL" id="AEON01000001">
    <property type="protein sequence ID" value="EFT83135.1"/>
    <property type="molecule type" value="Genomic_DNA"/>
</dbReference>
<sequence>MQEFRKTEAPLYLSNAVSIVSLNTFKQQYSLTNRLVNCCKIVFGSLLDQQRCLNVGVPFFFRSTEEEKRFYRFYFKNNFASVRSPFLAVPNSSVLNKTIQQFSQSRILSRICITIRNADSIPQSYQTLYSDKVTVIFNTDIIKPDTVLEAMGHHAQTGATIMLSDTPMSQVQPYFRDIWRALHLHKPLYFQKNSLTAQGLNIALKAPMLANSLTASIAEIWYKQLFNNLKVINSSYA</sequence>
<dbReference type="RefSeq" id="WP_006288572.1">
    <property type="nucleotide sequence ID" value="NZ_AP012333.1"/>
</dbReference>
<reference evidence="1 2" key="1">
    <citation type="submission" date="2010-12" db="EMBL/GenBank/DDBJ databases">
        <authorList>
            <person name="Muzny D."/>
            <person name="Qin X."/>
            <person name="Buhay C."/>
            <person name="Dugan-Rocha S."/>
            <person name="Ding Y."/>
            <person name="Chen G."/>
            <person name="Hawes A."/>
            <person name="Holder M."/>
            <person name="Jhangiani S."/>
            <person name="Johnson A."/>
            <person name="Khan Z."/>
            <person name="Li Z."/>
            <person name="Liu W."/>
            <person name="Liu X."/>
            <person name="Perez L."/>
            <person name="Shen H."/>
            <person name="Wang Q."/>
            <person name="Watt J."/>
            <person name="Xi L."/>
            <person name="Xin Y."/>
            <person name="Zhou J."/>
            <person name="Deng J."/>
            <person name="Jiang H."/>
            <person name="Liu Y."/>
            <person name="Qu J."/>
            <person name="Song X.-Z."/>
            <person name="Zhang L."/>
            <person name="Villasana D."/>
            <person name="Johnson A."/>
            <person name="Liu J."/>
            <person name="Liyanage D."/>
            <person name="Lorensuhewa L."/>
            <person name="Robinson T."/>
            <person name="Song A."/>
            <person name="Song B.-B."/>
            <person name="Dinh H."/>
            <person name="Thornton R."/>
            <person name="Coyle M."/>
            <person name="Francisco L."/>
            <person name="Jackson L."/>
            <person name="Javaid M."/>
            <person name="Korchina V."/>
            <person name="Kovar C."/>
            <person name="Mata R."/>
            <person name="Mathew T."/>
            <person name="Ngo R."/>
            <person name="Nguyen L."/>
            <person name="Nguyen N."/>
            <person name="Okwuonu G."/>
            <person name="Ongeri F."/>
            <person name="Pham C."/>
            <person name="Simmons D."/>
            <person name="Wilczek-Boney K."/>
            <person name="Hale W."/>
            <person name="Jakkamsetti A."/>
            <person name="Pham P."/>
            <person name="Ruth R."/>
            <person name="San Lucas F."/>
            <person name="Warren J."/>
            <person name="Zhang J."/>
            <person name="Zhao Z."/>
            <person name="Zhou C."/>
            <person name="Zhu D."/>
            <person name="Lee S."/>
            <person name="Bess C."/>
            <person name="Blankenburg K."/>
            <person name="Forbes L."/>
            <person name="Fu Q."/>
            <person name="Gubbala S."/>
            <person name="Hirani K."/>
            <person name="Jayaseelan J.C."/>
            <person name="Lara F."/>
            <person name="Munidasa M."/>
            <person name="Palculict T."/>
            <person name="Patil S."/>
            <person name="Pu L.-L."/>
            <person name="Saada N."/>
            <person name="Tang L."/>
            <person name="Weissenberger G."/>
            <person name="Zhu Y."/>
            <person name="Hemphill L."/>
            <person name="Shang Y."/>
            <person name="Youmans B."/>
            <person name="Ayvaz T."/>
            <person name="Ross M."/>
            <person name="Santibanez J."/>
            <person name="Aqrawi P."/>
            <person name="Gross S."/>
            <person name="Joshi V."/>
            <person name="Fowler G."/>
            <person name="Nazareth L."/>
            <person name="Reid J."/>
            <person name="Worley K."/>
            <person name="Petrosino J."/>
            <person name="Highlander S."/>
            <person name="Gibbs R."/>
        </authorList>
    </citation>
    <scope>NUCLEOTIDE SEQUENCE [LARGE SCALE GENOMIC DNA]</scope>
    <source>
        <strain evidence="1 2">DSM 10105</strain>
    </source>
</reference>
<comment type="caution">
    <text evidence="1">The sequence shown here is derived from an EMBL/GenBank/DDBJ whole genome shotgun (WGS) entry which is preliminary data.</text>
</comment>
<evidence type="ECO:0000313" key="1">
    <source>
        <dbReference type="EMBL" id="EFT83135.1"/>
    </source>
</evidence>